<dbReference type="EMBL" id="NIBS01000021">
    <property type="protein sequence ID" value="PHM25056.1"/>
    <property type="molecule type" value="Genomic_DNA"/>
</dbReference>
<dbReference type="InterPro" id="IPR010982">
    <property type="entry name" value="Lambda_DNA-bd_dom_sf"/>
</dbReference>
<name>A0A2D0IT31_XENBU</name>
<dbReference type="Pfam" id="PF01381">
    <property type="entry name" value="HTH_3"/>
    <property type="match status" value="1"/>
</dbReference>
<dbReference type="Gene3D" id="1.10.260.40">
    <property type="entry name" value="lambda repressor-like DNA-binding domains"/>
    <property type="match status" value="1"/>
</dbReference>
<evidence type="ECO:0000313" key="2">
    <source>
        <dbReference type="EMBL" id="PHM25056.1"/>
    </source>
</evidence>
<protein>
    <submittedName>
        <fullName evidence="2">Transcriptional regulator</fullName>
    </submittedName>
</protein>
<proteinExistence type="predicted"/>
<dbReference type="PROSITE" id="PS50943">
    <property type="entry name" value="HTH_CROC1"/>
    <property type="match status" value="1"/>
</dbReference>
<dbReference type="CDD" id="cd00093">
    <property type="entry name" value="HTH_XRE"/>
    <property type="match status" value="1"/>
</dbReference>
<dbReference type="OrthoDB" id="6006530at2"/>
<comment type="caution">
    <text evidence="2">The sequence shown here is derived from an EMBL/GenBank/DDBJ whole genome shotgun (WGS) entry which is preliminary data.</text>
</comment>
<evidence type="ECO:0000313" key="3">
    <source>
        <dbReference type="Proteomes" id="UP000225833"/>
    </source>
</evidence>
<dbReference type="SUPFAM" id="SSF47413">
    <property type="entry name" value="lambda repressor-like DNA-binding domains"/>
    <property type="match status" value="1"/>
</dbReference>
<dbReference type="GO" id="GO:0003677">
    <property type="term" value="F:DNA binding"/>
    <property type="evidence" value="ECO:0007669"/>
    <property type="project" value="InterPro"/>
</dbReference>
<dbReference type="SMART" id="SM00530">
    <property type="entry name" value="HTH_XRE"/>
    <property type="match status" value="1"/>
</dbReference>
<dbReference type="AlphaFoldDB" id="A0A2D0IT31"/>
<gene>
    <name evidence="2" type="ORF">Xbud_03129</name>
</gene>
<dbReference type="Proteomes" id="UP000225833">
    <property type="component" value="Unassembled WGS sequence"/>
</dbReference>
<reference evidence="2 3" key="1">
    <citation type="journal article" date="2017" name="Nat. Microbiol.">
        <title>Natural product diversity associated with the nematode symbionts Photorhabdus and Xenorhabdus.</title>
        <authorList>
            <person name="Tobias N.J."/>
            <person name="Wolff H."/>
            <person name="Djahanschiri B."/>
            <person name="Grundmann F."/>
            <person name="Kronenwerth M."/>
            <person name="Shi Y.M."/>
            <person name="Simonyi S."/>
            <person name="Grun P."/>
            <person name="Shapiro-Ilan D."/>
            <person name="Pidot S.J."/>
            <person name="Stinear T.P."/>
            <person name="Ebersberger I."/>
            <person name="Bode H.B."/>
        </authorList>
    </citation>
    <scope>NUCLEOTIDE SEQUENCE [LARGE SCALE GENOMIC DNA]</scope>
    <source>
        <strain evidence="2 3">DSM 16342</strain>
    </source>
</reference>
<evidence type="ECO:0000259" key="1">
    <source>
        <dbReference type="PROSITE" id="PS50943"/>
    </source>
</evidence>
<sequence>MIGKRLKAARKAAKMTQTELALRAGIDELTISRISHYETDTHSPNFQQACRFADVLGIPECYLYCRDDILAQHLLSIYKRHKKFRLNPAEITELERAEVQLQALTETIHSLLNRRIGITLDEDLPSSLKP</sequence>
<feature type="domain" description="HTH cro/C1-type" evidence="1">
    <location>
        <begin position="6"/>
        <end position="63"/>
    </location>
</feature>
<dbReference type="RefSeq" id="WP_099136883.1">
    <property type="nucleotide sequence ID" value="NZ_CAWNNJ010000088.1"/>
</dbReference>
<dbReference type="InterPro" id="IPR001387">
    <property type="entry name" value="Cro/C1-type_HTH"/>
</dbReference>
<organism evidence="2 3">
    <name type="scientific">Xenorhabdus budapestensis</name>
    <dbReference type="NCBI Taxonomy" id="290110"/>
    <lineage>
        <taxon>Bacteria</taxon>
        <taxon>Pseudomonadati</taxon>
        <taxon>Pseudomonadota</taxon>
        <taxon>Gammaproteobacteria</taxon>
        <taxon>Enterobacterales</taxon>
        <taxon>Morganellaceae</taxon>
        <taxon>Xenorhabdus</taxon>
    </lineage>
</organism>
<accession>A0A2D0IT31</accession>